<sequence length="486" mass="53699">MNSNLSNIGLIGLAVMGENLALNIERNGYRVSVYNRSGETVDRFINGRAKGKNFQGFKNIEEFVASIERPRKIILMIKAGGPVDAVIQQLLPYLEKGDIIMDGGNSNYTDSERRVEELYERGIYFVGSGISGGEEGALNGPSIMPGGAAEAKEHILPILEKISAKAKDGTPCCAWIGGGGAGHFVKMVHNGIEYGDMQIISEAYFIMKKLLNYSNDRMADIFGEWNKGKLESYLVEITEQILRFRDKDGNHLIDYILDAAGQKGTGKWSVINSLEFGIPLNLISTAVYERSLSALKDLREKAAALYNPFLVPEPFKGSGNPEHKIENAMYASKLVSYAQGFQLIKAASNEHNWGIDLAAVARIWRGGCIIRSAFLGEISNALTRNPDLENLLLDEFFKKEIEQALDDWREVVSVCIISGLPIPACSSSINYFHSLTTKVLPANMLQAQRDFFGAHTFERTDRPRGEFYHENWTGEGGTTASTVYAV</sequence>
<dbReference type="NCBIfam" id="TIGR00873">
    <property type="entry name" value="gnd"/>
    <property type="match status" value="1"/>
</dbReference>
<evidence type="ECO:0000256" key="12">
    <source>
        <dbReference type="RuleBase" id="RU000485"/>
    </source>
</evidence>
<evidence type="ECO:0000259" key="13">
    <source>
        <dbReference type="SMART" id="SM01350"/>
    </source>
</evidence>
<evidence type="ECO:0000256" key="6">
    <source>
        <dbReference type="ARBA" id="ARBA00018193"/>
    </source>
</evidence>
<comment type="function">
    <text evidence="1 11">Catalyzes the oxidative decarboxylation of 6-phosphogluconate to ribulose 5-phosphate and CO(2), with concomitant reduction of NADP to NADPH.</text>
</comment>
<dbReference type="Gene3D" id="1.20.5.320">
    <property type="entry name" value="6-Phosphogluconate Dehydrogenase, domain 3"/>
    <property type="match status" value="1"/>
</dbReference>
<evidence type="ECO:0000256" key="7">
    <source>
        <dbReference type="ARBA" id="ARBA00023002"/>
    </source>
</evidence>
<evidence type="ECO:0000256" key="4">
    <source>
        <dbReference type="ARBA" id="ARBA00011738"/>
    </source>
</evidence>
<dbReference type="PANTHER" id="PTHR11811">
    <property type="entry name" value="6-PHOSPHOGLUCONATE DEHYDROGENASE"/>
    <property type="match status" value="1"/>
</dbReference>
<comment type="catalytic activity">
    <reaction evidence="10 11 12">
        <text>6-phospho-D-gluconate + NADP(+) = D-ribulose 5-phosphate + CO2 + NADPH</text>
        <dbReference type="Rhea" id="RHEA:10116"/>
        <dbReference type="ChEBI" id="CHEBI:16526"/>
        <dbReference type="ChEBI" id="CHEBI:57783"/>
        <dbReference type="ChEBI" id="CHEBI:58121"/>
        <dbReference type="ChEBI" id="CHEBI:58349"/>
        <dbReference type="ChEBI" id="CHEBI:58759"/>
        <dbReference type="EC" id="1.1.1.44"/>
    </reaction>
</comment>
<gene>
    <name evidence="14" type="ORF">HQ43_09160</name>
</gene>
<dbReference type="Pfam" id="PF00393">
    <property type="entry name" value="6PGD"/>
    <property type="match status" value="1"/>
</dbReference>
<evidence type="ECO:0000256" key="11">
    <source>
        <dbReference type="PIRNR" id="PIRNR000109"/>
    </source>
</evidence>
<dbReference type="InterPro" id="IPR006115">
    <property type="entry name" value="6PGDH_NADP-bd"/>
</dbReference>
<dbReference type="SUPFAM" id="SSF51735">
    <property type="entry name" value="NAD(P)-binding Rossmann-fold domains"/>
    <property type="match status" value="1"/>
</dbReference>
<evidence type="ECO:0000256" key="10">
    <source>
        <dbReference type="ARBA" id="ARBA00048640"/>
    </source>
</evidence>
<dbReference type="InterPro" id="IPR008927">
    <property type="entry name" value="6-PGluconate_DH-like_C_sf"/>
</dbReference>
<evidence type="ECO:0000313" key="15">
    <source>
        <dbReference type="Proteomes" id="UP000030101"/>
    </source>
</evidence>
<comment type="caution">
    <text evidence="14">The sequence shown here is derived from an EMBL/GenBank/DDBJ whole genome shotgun (WGS) entry which is preliminary data.</text>
</comment>
<evidence type="ECO:0000313" key="14">
    <source>
        <dbReference type="EMBL" id="KGN92180.1"/>
    </source>
</evidence>
<evidence type="ECO:0000256" key="9">
    <source>
        <dbReference type="ARBA" id="ARBA00023126"/>
    </source>
</evidence>
<name>A0ABR4XMJ9_9PORP</name>
<reference evidence="14 15" key="1">
    <citation type="submission" date="2014-08" db="EMBL/GenBank/DDBJ databases">
        <title>Porphyromonas canoris strain:OH2762 Genome sequencing.</title>
        <authorList>
            <person name="Wallis C."/>
            <person name="Deusch O."/>
            <person name="O'Flynn C."/>
            <person name="Davis I."/>
            <person name="Jospin G."/>
            <person name="Darling A.E."/>
            <person name="Coil D.A."/>
            <person name="Alexiev A."/>
            <person name="Horsfall A."/>
            <person name="Kirkwood N."/>
            <person name="Harris S."/>
            <person name="Eisen J.A."/>
        </authorList>
    </citation>
    <scope>NUCLEOTIDE SEQUENCE [LARGE SCALE GENOMIC DNA]</scope>
    <source>
        <strain evidence="15">COT-108 OH2762</strain>
    </source>
</reference>
<dbReference type="InterPro" id="IPR006113">
    <property type="entry name" value="6PGDH_Gnd/GntZ"/>
</dbReference>
<keyword evidence="11 12" id="KW-0521">NADP</keyword>
<evidence type="ECO:0000256" key="5">
    <source>
        <dbReference type="ARBA" id="ARBA00013011"/>
    </source>
</evidence>
<keyword evidence="15" id="KW-1185">Reference proteome</keyword>
<dbReference type="InterPro" id="IPR006114">
    <property type="entry name" value="6PGDH_C"/>
</dbReference>
<dbReference type="RefSeq" id="WP_036792263.1">
    <property type="nucleotide sequence ID" value="NZ_JQZV01000013.1"/>
</dbReference>
<dbReference type="NCBIfam" id="NF006765">
    <property type="entry name" value="PRK09287.1"/>
    <property type="match status" value="1"/>
</dbReference>
<dbReference type="InterPro" id="IPR036291">
    <property type="entry name" value="NAD(P)-bd_dom_sf"/>
</dbReference>
<keyword evidence="7 11" id="KW-0560">Oxidoreductase</keyword>
<comment type="similarity">
    <text evidence="3 11 12">Belongs to the 6-phosphogluconate dehydrogenase family.</text>
</comment>
<dbReference type="GO" id="GO:0004616">
    <property type="term" value="F:phosphogluconate dehydrogenase (decarboxylating) activity"/>
    <property type="evidence" value="ECO:0007669"/>
    <property type="project" value="UniProtKB-EC"/>
</dbReference>
<dbReference type="InterPro" id="IPR006184">
    <property type="entry name" value="6PGdom_BS"/>
</dbReference>
<dbReference type="Pfam" id="PF03446">
    <property type="entry name" value="NAD_binding_2"/>
    <property type="match status" value="1"/>
</dbReference>
<keyword evidence="9 11" id="KW-0570">Pentose shunt</keyword>
<feature type="domain" description="6-phosphogluconate dehydrogenase C-terminal" evidence="13">
    <location>
        <begin position="182"/>
        <end position="473"/>
    </location>
</feature>
<dbReference type="InterPro" id="IPR006183">
    <property type="entry name" value="Pgluconate_DH"/>
</dbReference>
<evidence type="ECO:0000256" key="2">
    <source>
        <dbReference type="ARBA" id="ARBA00004874"/>
    </source>
</evidence>
<evidence type="ECO:0000256" key="3">
    <source>
        <dbReference type="ARBA" id="ARBA00008419"/>
    </source>
</evidence>
<dbReference type="Gene3D" id="3.40.50.720">
    <property type="entry name" value="NAD(P)-binding Rossmann-like Domain"/>
    <property type="match status" value="1"/>
</dbReference>
<organism evidence="14 15">
    <name type="scientific">Porphyromonas canoris</name>
    <dbReference type="NCBI Taxonomy" id="36875"/>
    <lineage>
        <taxon>Bacteria</taxon>
        <taxon>Pseudomonadati</taxon>
        <taxon>Bacteroidota</taxon>
        <taxon>Bacteroidia</taxon>
        <taxon>Bacteroidales</taxon>
        <taxon>Porphyromonadaceae</taxon>
        <taxon>Porphyromonas</taxon>
    </lineage>
</organism>
<dbReference type="PROSITE" id="PS00461">
    <property type="entry name" value="6PGD"/>
    <property type="match status" value="1"/>
</dbReference>
<dbReference type="SMART" id="SM01350">
    <property type="entry name" value="6PGD"/>
    <property type="match status" value="1"/>
</dbReference>
<comment type="subunit">
    <text evidence="4 11">Homodimer.</text>
</comment>
<dbReference type="InterPro" id="IPR013328">
    <property type="entry name" value="6PGD_dom2"/>
</dbReference>
<dbReference type="Proteomes" id="UP000030101">
    <property type="component" value="Unassembled WGS sequence"/>
</dbReference>
<proteinExistence type="inferred from homology"/>
<dbReference type="SUPFAM" id="SSF48179">
    <property type="entry name" value="6-phosphogluconate dehydrogenase C-terminal domain-like"/>
    <property type="match status" value="1"/>
</dbReference>
<dbReference type="Gene3D" id="1.10.1040.10">
    <property type="entry name" value="N-(1-d-carboxylethyl)-l-norvaline Dehydrogenase, domain 2"/>
    <property type="match status" value="1"/>
</dbReference>
<dbReference type="PIRSF" id="PIRSF000109">
    <property type="entry name" value="6PGD"/>
    <property type="match status" value="1"/>
</dbReference>
<evidence type="ECO:0000256" key="8">
    <source>
        <dbReference type="ARBA" id="ARBA00023064"/>
    </source>
</evidence>
<keyword evidence="8 12" id="KW-0311">Gluconate utilization</keyword>
<comment type="pathway">
    <text evidence="2 11 12">Carbohydrate degradation; pentose phosphate pathway; D-ribulose 5-phosphate from D-glucose 6-phosphate (oxidative stage): step 3/3.</text>
</comment>
<dbReference type="PRINTS" id="PR00076">
    <property type="entry name" value="6PGDHDRGNASE"/>
</dbReference>
<dbReference type="EC" id="1.1.1.44" evidence="5 11"/>
<dbReference type="EMBL" id="JQZV01000013">
    <property type="protein sequence ID" value="KGN92180.1"/>
    <property type="molecule type" value="Genomic_DNA"/>
</dbReference>
<accession>A0ABR4XMJ9</accession>
<protein>
    <recommendedName>
        <fullName evidence="6 11">6-phosphogluconate dehydrogenase, decarboxylating</fullName>
        <ecNumber evidence="5 11">1.1.1.44</ecNumber>
    </recommendedName>
</protein>
<evidence type="ECO:0000256" key="1">
    <source>
        <dbReference type="ARBA" id="ARBA00002526"/>
    </source>
</evidence>